<evidence type="ECO:0000313" key="3">
    <source>
        <dbReference type="Proteomes" id="UP000032160"/>
    </source>
</evidence>
<protein>
    <recommendedName>
        <fullName evidence="1">SnoaL-like domain-containing protein</fullName>
    </recommendedName>
</protein>
<dbReference type="Gene3D" id="3.10.450.50">
    <property type="match status" value="1"/>
</dbReference>
<accession>X5MNN1</accession>
<feature type="domain" description="SnoaL-like" evidence="1">
    <location>
        <begin position="7"/>
        <end position="109"/>
    </location>
</feature>
<dbReference type="Proteomes" id="UP000032160">
    <property type="component" value="Chromosome I"/>
</dbReference>
<dbReference type="AlphaFoldDB" id="X5MNN1"/>
<evidence type="ECO:0000313" key="2">
    <source>
        <dbReference type="EMBL" id="CDO60241.1"/>
    </source>
</evidence>
<dbReference type="SUPFAM" id="SSF54427">
    <property type="entry name" value="NTF2-like"/>
    <property type="match status" value="1"/>
</dbReference>
<proteinExistence type="predicted"/>
<dbReference type="EMBL" id="HG966617">
    <property type="protein sequence ID" value="CDO60241.1"/>
    <property type="molecule type" value="Genomic_DNA"/>
</dbReference>
<dbReference type="Pfam" id="PF12680">
    <property type="entry name" value="SnoaL_2"/>
    <property type="match status" value="1"/>
</dbReference>
<gene>
    <name evidence="2" type="ORF">BN1012_Phect2028</name>
</gene>
<keyword evidence="3" id="KW-1185">Reference proteome</keyword>
<dbReference type="KEGG" id="pect:BN1012_Phect2028"/>
<reference evidence="2 3" key="1">
    <citation type="journal article" date="2014" name="Front. Genet.">
        <title>Genome and metabolic network of "Candidatus Phaeomarinobacter ectocarpi" Ec32, a new candidate genus of Alphaproteobacteria frequently associated with brown algae.</title>
        <authorList>
            <person name="Dittami S.M."/>
            <person name="Barbeyron T."/>
            <person name="Boyen C."/>
            <person name="Cambefort J."/>
            <person name="Collet G."/>
            <person name="Delage L."/>
            <person name="Gobet A."/>
            <person name="Groisillier A."/>
            <person name="Leblanc C."/>
            <person name="Michel G."/>
            <person name="Scornet D."/>
            <person name="Siegel A."/>
            <person name="Tapia J.E."/>
            <person name="Tonon T."/>
        </authorList>
    </citation>
    <scope>NUCLEOTIDE SEQUENCE [LARGE SCALE GENOMIC DNA]</scope>
    <source>
        <strain evidence="2 3">Ec32</strain>
    </source>
</reference>
<dbReference type="OrthoDB" id="9803684at2"/>
<dbReference type="InterPro" id="IPR032710">
    <property type="entry name" value="NTF2-like_dom_sf"/>
</dbReference>
<dbReference type="InterPro" id="IPR037401">
    <property type="entry name" value="SnoaL-like"/>
</dbReference>
<dbReference type="HOGENOM" id="CLU_151236_1_0_5"/>
<name>X5MNN1_9HYPH</name>
<evidence type="ECO:0000259" key="1">
    <source>
        <dbReference type="Pfam" id="PF12680"/>
    </source>
</evidence>
<sequence>MPDKARVDQFIDAVVNGDHVEAIRNFYHETATMQENLGEPRVGRDALMAHEANAMARVAKVETKPVTTYLVDGDSVAIRWTFIMTDKSDVSRQLEELSLQHWDGDRIAREQFFYDSATAWHVVDA</sequence>
<dbReference type="RefSeq" id="WP_043948342.1">
    <property type="nucleotide sequence ID" value="NZ_HG966617.1"/>
</dbReference>
<organism evidence="2 3">
    <name type="scientific">Candidatus Phaeomarinibacter ectocarpi</name>
    <dbReference type="NCBI Taxonomy" id="1458461"/>
    <lineage>
        <taxon>Bacteria</taxon>
        <taxon>Pseudomonadati</taxon>
        <taxon>Pseudomonadota</taxon>
        <taxon>Alphaproteobacteria</taxon>
        <taxon>Hyphomicrobiales</taxon>
        <taxon>Parvibaculaceae</taxon>
        <taxon>Candidatus Phaeomarinibacter</taxon>
    </lineage>
</organism>